<reference evidence="6" key="2">
    <citation type="submission" date="2020-07" db="EMBL/GenBank/DDBJ databases">
        <authorList>
            <person name="Vera ALvarez R."/>
            <person name="Arias-Moreno D.M."/>
            <person name="Jimenez-Jacinto V."/>
            <person name="Jimenez-Bremont J.F."/>
            <person name="Swaminathan K."/>
            <person name="Moose S.P."/>
            <person name="Guerrero-Gonzalez M.L."/>
            <person name="Marino-Ramirez L."/>
            <person name="Landsman D."/>
            <person name="Rodriguez-Kessler M."/>
            <person name="Delgado-Sanchez P."/>
        </authorList>
    </citation>
    <scope>NUCLEOTIDE SEQUENCE</scope>
    <source>
        <tissue evidence="6">Cladode</tissue>
    </source>
</reference>
<dbReference type="PROSITE" id="PS50177">
    <property type="entry name" value="NTF2_DOMAIN"/>
    <property type="match status" value="1"/>
</dbReference>
<dbReference type="InterPro" id="IPR000504">
    <property type="entry name" value="RRM_dom"/>
</dbReference>
<evidence type="ECO:0000256" key="3">
    <source>
        <dbReference type="SAM" id="MobiDB-lite"/>
    </source>
</evidence>
<dbReference type="GO" id="GO:0005829">
    <property type="term" value="C:cytosol"/>
    <property type="evidence" value="ECO:0007669"/>
    <property type="project" value="TreeGrafter"/>
</dbReference>
<accession>A0A7C9ALR4</accession>
<dbReference type="FunFam" id="3.10.450.50:FF:000003">
    <property type="entry name" value="Nuclear transport factor 2 family protein"/>
    <property type="match status" value="1"/>
</dbReference>
<evidence type="ECO:0000256" key="2">
    <source>
        <dbReference type="PROSITE-ProRule" id="PRU00176"/>
    </source>
</evidence>
<reference evidence="6" key="1">
    <citation type="journal article" date="2013" name="J. Plant Res.">
        <title>Effect of fungi and light on seed germination of three Opuntia species from semiarid lands of central Mexico.</title>
        <authorList>
            <person name="Delgado-Sanchez P."/>
            <person name="Jimenez-Bremont J.F."/>
            <person name="Guerrero-Gonzalez Mde L."/>
            <person name="Flores J."/>
        </authorList>
    </citation>
    <scope>NUCLEOTIDE SEQUENCE</scope>
    <source>
        <tissue evidence="6">Cladode</tissue>
    </source>
</reference>
<feature type="domain" description="NTF2" evidence="5">
    <location>
        <begin position="11"/>
        <end position="125"/>
    </location>
</feature>
<feature type="compositionally biased region" description="Polar residues" evidence="3">
    <location>
        <begin position="462"/>
        <end position="471"/>
    </location>
</feature>
<dbReference type="InterPro" id="IPR032710">
    <property type="entry name" value="NTF2-like_dom_sf"/>
</dbReference>
<name>A0A7C9ALR4_OPUST</name>
<dbReference type="AlphaFoldDB" id="A0A7C9ALR4"/>
<dbReference type="PANTHER" id="PTHR10693">
    <property type="entry name" value="RAS GTPASE-ACTIVATING PROTEIN-BINDING PROTEIN"/>
    <property type="match status" value="1"/>
</dbReference>
<dbReference type="Gene3D" id="3.10.450.50">
    <property type="match status" value="1"/>
</dbReference>
<dbReference type="CDD" id="cd00780">
    <property type="entry name" value="NTF2"/>
    <property type="match status" value="1"/>
</dbReference>
<dbReference type="SUPFAM" id="SSF54427">
    <property type="entry name" value="NTF2-like"/>
    <property type="match status" value="1"/>
</dbReference>
<dbReference type="InterPro" id="IPR002075">
    <property type="entry name" value="NTF2_dom"/>
</dbReference>
<dbReference type="InterPro" id="IPR035979">
    <property type="entry name" value="RBD_domain_sf"/>
</dbReference>
<dbReference type="Pfam" id="PF00076">
    <property type="entry name" value="RRM_1"/>
    <property type="match status" value="1"/>
</dbReference>
<dbReference type="EMBL" id="GISG01245200">
    <property type="protein sequence ID" value="MBA4669850.1"/>
    <property type="molecule type" value="Transcribed_RNA"/>
</dbReference>
<dbReference type="InterPro" id="IPR018222">
    <property type="entry name" value="Nuclear_transport_factor_2_euk"/>
</dbReference>
<organism evidence="6">
    <name type="scientific">Opuntia streptacantha</name>
    <name type="common">Prickly pear cactus</name>
    <name type="synonym">Opuntia cardona</name>
    <dbReference type="NCBI Taxonomy" id="393608"/>
    <lineage>
        <taxon>Eukaryota</taxon>
        <taxon>Viridiplantae</taxon>
        <taxon>Streptophyta</taxon>
        <taxon>Embryophyta</taxon>
        <taxon>Tracheophyta</taxon>
        <taxon>Spermatophyta</taxon>
        <taxon>Magnoliopsida</taxon>
        <taxon>eudicotyledons</taxon>
        <taxon>Gunneridae</taxon>
        <taxon>Pentapetalae</taxon>
        <taxon>Caryophyllales</taxon>
        <taxon>Cactineae</taxon>
        <taxon>Cactaceae</taxon>
        <taxon>Opuntioideae</taxon>
        <taxon>Opuntia</taxon>
    </lineage>
</organism>
<dbReference type="GO" id="GO:1990904">
    <property type="term" value="C:ribonucleoprotein complex"/>
    <property type="evidence" value="ECO:0007669"/>
    <property type="project" value="TreeGrafter"/>
</dbReference>
<feature type="region of interest" description="Disordered" evidence="3">
    <location>
        <begin position="422"/>
        <end position="471"/>
    </location>
</feature>
<dbReference type="PANTHER" id="PTHR10693:SF58">
    <property type="entry name" value="OS02G0131700 PROTEIN"/>
    <property type="match status" value="1"/>
</dbReference>
<dbReference type="SUPFAM" id="SSF54928">
    <property type="entry name" value="RNA-binding domain, RBD"/>
    <property type="match status" value="1"/>
</dbReference>
<evidence type="ECO:0008006" key="7">
    <source>
        <dbReference type="Google" id="ProtNLM"/>
    </source>
</evidence>
<feature type="compositionally biased region" description="Low complexity" evidence="3">
    <location>
        <begin position="279"/>
        <end position="296"/>
    </location>
</feature>
<dbReference type="PROSITE" id="PS50102">
    <property type="entry name" value="RRM"/>
    <property type="match status" value="1"/>
</dbReference>
<dbReference type="InterPro" id="IPR039539">
    <property type="entry name" value="Ras_GTPase_bind_prot"/>
</dbReference>
<dbReference type="InterPro" id="IPR012677">
    <property type="entry name" value="Nucleotide-bd_a/b_plait_sf"/>
</dbReference>
<evidence type="ECO:0000256" key="1">
    <source>
        <dbReference type="ARBA" id="ARBA00022884"/>
    </source>
</evidence>
<evidence type="ECO:0000313" key="6">
    <source>
        <dbReference type="EMBL" id="MBA4669850.1"/>
    </source>
</evidence>
<feature type="compositionally biased region" description="Low complexity" evidence="3">
    <location>
        <begin position="257"/>
        <end position="272"/>
    </location>
</feature>
<dbReference type="Gene3D" id="3.30.70.330">
    <property type="match status" value="1"/>
</dbReference>
<sequence length="471" mass="51571">MATPFMTAAQVGSYFVTQYYSMLQQRPELVHQLYSDVSTMLRIDGHTREAATAMLQIHALVMSVCFTSIEINTAHSLESWSGGVIVMVTGSAQIRDLTGRKKFAQTFFLAPQEKGFFVLNDIFHFIEDIQIHPFSASLMGQGNLSNAMNAAAPVPEPASSYIMTGGMQARDYMPPVDIKENGTADKYPIPEQQLQQAPDVECVLEDNPRETANGFHASTVNPMQEAPPSIIEESIEEPQKHTYASVLRAAKVQYATPAGPMPASNNAAAPSSEWRHAPQDNQQSAVQQAHQSSSPQIVNESSAIVMGEDVSGTEDRGEIKSVYVRNLPPTVSPSEIEEEFKKFGRLTAEGVAIRRHKDIEACYAFVEFEDIASVQSAVKAATVEVAGRQVFIEERRANSSFTRGRRGRGRAGYQTDSSRGCFGGRAYGSRGGSQGGEREFNRVRGNGYYRQTGRQGKGYSGLQVSRNGQST</sequence>
<evidence type="ECO:0000259" key="5">
    <source>
        <dbReference type="PROSITE" id="PS50177"/>
    </source>
</evidence>
<protein>
    <recommendedName>
        <fullName evidence="7">RRM domain-containing protein</fullName>
    </recommendedName>
</protein>
<dbReference type="GO" id="GO:0003729">
    <property type="term" value="F:mRNA binding"/>
    <property type="evidence" value="ECO:0007669"/>
    <property type="project" value="TreeGrafter"/>
</dbReference>
<evidence type="ECO:0000259" key="4">
    <source>
        <dbReference type="PROSITE" id="PS50102"/>
    </source>
</evidence>
<feature type="domain" description="RRM" evidence="4">
    <location>
        <begin position="320"/>
        <end position="404"/>
    </location>
</feature>
<feature type="region of interest" description="Disordered" evidence="3">
    <location>
        <begin position="257"/>
        <end position="302"/>
    </location>
</feature>
<proteinExistence type="predicted"/>
<feature type="compositionally biased region" description="Gly residues" evidence="3">
    <location>
        <begin position="422"/>
        <end position="435"/>
    </location>
</feature>
<keyword evidence="1 2" id="KW-0694">RNA-binding</keyword>
<dbReference type="CDD" id="cd00590">
    <property type="entry name" value="RRM_SF"/>
    <property type="match status" value="1"/>
</dbReference>
<dbReference type="Pfam" id="PF02136">
    <property type="entry name" value="NTF2"/>
    <property type="match status" value="1"/>
</dbReference>
<dbReference type="SMART" id="SM00360">
    <property type="entry name" value="RRM"/>
    <property type="match status" value="1"/>
</dbReference>